<dbReference type="InterPro" id="IPR050469">
    <property type="entry name" value="Diguanylate_Cyclase"/>
</dbReference>
<dbReference type="InterPro" id="IPR029787">
    <property type="entry name" value="Nucleotide_cyclase"/>
</dbReference>
<evidence type="ECO:0000313" key="8">
    <source>
        <dbReference type="EMBL" id="MEI4271325.1"/>
    </source>
</evidence>
<evidence type="ECO:0000256" key="4">
    <source>
        <dbReference type="ARBA" id="ARBA00022989"/>
    </source>
</evidence>
<keyword evidence="9" id="KW-1185">Reference proteome</keyword>
<evidence type="ECO:0000313" key="9">
    <source>
        <dbReference type="Proteomes" id="UP001361570"/>
    </source>
</evidence>
<protein>
    <submittedName>
        <fullName evidence="8">Diguanylate cyclase</fullName>
        <ecNumber evidence="8">2.7.7.65</ecNumber>
    </submittedName>
</protein>
<dbReference type="EMBL" id="JBAPLU010000004">
    <property type="protein sequence ID" value="MEI4271325.1"/>
    <property type="molecule type" value="Genomic_DNA"/>
</dbReference>
<comment type="caution">
    <text evidence="8">The sequence shown here is derived from an EMBL/GenBank/DDBJ whole genome shotgun (WGS) entry which is preliminary data.</text>
</comment>
<dbReference type="PANTHER" id="PTHR45138">
    <property type="entry name" value="REGULATORY COMPONENTS OF SENSORY TRANSDUCTION SYSTEM"/>
    <property type="match status" value="1"/>
</dbReference>
<dbReference type="SUPFAM" id="SSF55073">
    <property type="entry name" value="Nucleotide cyclase"/>
    <property type="match status" value="1"/>
</dbReference>
<dbReference type="SUPFAM" id="SSF55781">
    <property type="entry name" value="GAF domain-like"/>
    <property type="match status" value="1"/>
</dbReference>
<dbReference type="InterPro" id="IPR043128">
    <property type="entry name" value="Rev_trsase/Diguanyl_cyclase"/>
</dbReference>
<dbReference type="PROSITE" id="PS50887">
    <property type="entry name" value="GGDEF"/>
    <property type="match status" value="1"/>
</dbReference>
<dbReference type="InterPro" id="IPR029016">
    <property type="entry name" value="GAF-like_dom_sf"/>
</dbReference>
<dbReference type="SMART" id="SM00267">
    <property type="entry name" value="GGDEF"/>
    <property type="match status" value="1"/>
</dbReference>
<keyword evidence="8" id="KW-0548">Nucleotidyltransferase</keyword>
<evidence type="ECO:0000256" key="3">
    <source>
        <dbReference type="ARBA" id="ARBA00022692"/>
    </source>
</evidence>
<keyword evidence="4 6" id="KW-1133">Transmembrane helix</keyword>
<feature type="transmembrane region" description="Helical" evidence="6">
    <location>
        <begin position="282"/>
        <end position="305"/>
    </location>
</feature>
<dbReference type="Gene3D" id="3.30.450.40">
    <property type="match status" value="1"/>
</dbReference>
<dbReference type="GO" id="GO:0052621">
    <property type="term" value="F:diguanylate cyclase activity"/>
    <property type="evidence" value="ECO:0007669"/>
    <property type="project" value="UniProtKB-EC"/>
</dbReference>
<feature type="transmembrane region" description="Helical" evidence="6">
    <location>
        <begin position="20"/>
        <end position="45"/>
    </location>
</feature>
<evidence type="ECO:0000256" key="1">
    <source>
        <dbReference type="ARBA" id="ARBA00004651"/>
    </source>
</evidence>
<organism evidence="8 9">
    <name type="scientific">Klenkia sesuvii</name>
    <dbReference type="NCBI Taxonomy" id="3103137"/>
    <lineage>
        <taxon>Bacteria</taxon>
        <taxon>Bacillati</taxon>
        <taxon>Actinomycetota</taxon>
        <taxon>Actinomycetes</taxon>
        <taxon>Geodermatophilales</taxon>
        <taxon>Geodermatophilaceae</taxon>
        <taxon>Klenkia</taxon>
    </lineage>
</organism>
<comment type="subcellular location">
    <subcellularLocation>
        <location evidence="1">Cell membrane</location>
        <topology evidence="1">Multi-pass membrane protein</topology>
    </subcellularLocation>
</comment>
<dbReference type="EC" id="2.7.7.65" evidence="8"/>
<feature type="transmembrane region" description="Helical" evidence="6">
    <location>
        <begin position="127"/>
        <end position="150"/>
    </location>
</feature>
<dbReference type="CDD" id="cd01949">
    <property type="entry name" value="GGDEF"/>
    <property type="match status" value="1"/>
</dbReference>
<dbReference type="RefSeq" id="WP_336403461.1">
    <property type="nucleotide sequence ID" value="NZ_JBAPLU010000004.1"/>
</dbReference>
<dbReference type="NCBIfam" id="TIGR00254">
    <property type="entry name" value="GGDEF"/>
    <property type="match status" value="1"/>
</dbReference>
<proteinExistence type="predicted"/>
<dbReference type="Proteomes" id="UP001361570">
    <property type="component" value="Unassembled WGS sequence"/>
</dbReference>
<name>A0ABU8DR42_9ACTN</name>
<dbReference type="InterPro" id="IPR003018">
    <property type="entry name" value="GAF"/>
</dbReference>
<dbReference type="Pfam" id="PF00990">
    <property type="entry name" value="GGDEF"/>
    <property type="match status" value="1"/>
</dbReference>
<dbReference type="InterPro" id="IPR000160">
    <property type="entry name" value="GGDEF_dom"/>
</dbReference>
<keyword evidence="2" id="KW-1003">Cell membrane</keyword>
<dbReference type="Pfam" id="PF13185">
    <property type="entry name" value="GAF_2"/>
    <property type="match status" value="1"/>
</dbReference>
<evidence type="ECO:0000256" key="5">
    <source>
        <dbReference type="ARBA" id="ARBA00023136"/>
    </source>
</evidence>
<feature type="domain" description="GGDEF" evidence="7">
    <location>
        <begin position="522"/>
        <end position="644"/>
    </location>
</feature>
<keyword evidence="3 6" id="KW-0812">Transmembrane</keyword>
<sequence>MTDLGLRRTPPNPAWRTAGFAVLFAAAAVLGRLTVVQGTVVNLVWPAAGVDALWLLLQHGRRSYRWDLLLVGSITAGVDLATGVGTAESLALGGVNVVQAVVFVEVLRRRTAWATRPGPLLLDMRDLTALLLAAGVSTTLGAVVGSVVVHPGGAPWSWLAVLVWQARNGAAVLVVVALGLRVRHLVLIRRGVDHPQLRPVQVPRGARAVELALAVVASVLGNLAVFHWLTDYPIAFPLFALTAWVALRFDTGLTALRTAAVSVAAVIYTLQGDGPFAAVDDVLVRAGIVQAYVAIGAALGLALALNRDERLVLVEQLRAAAAYSEERHRQVRVLAKASRSVLLADDPRAAVCAAVQEAVGADGVYLLEPDPQGRLTSTAVVGMDLPPLSFDPDPTTSLTARLFAEGTPYFSADVSEERGVSPAVVELLGLASAAWQPAVLADGRVVAVIGVMWRTPVPHLCDTALGILSVLGTEAARAIERGTLLERLARAADRDQLTGLANRRRWDELSAVEAARASRTGRPLTYLLLDLDHFKAFNDTYGHQTGDALLQDFATAASGCLREGDLIARWGGEEFAVALPDCTSQQARVVAERIIAAVPHGQTATVGVAQWVPGETAAQSLCRADAALYAGKRGGRARAVIADHPAVVVPL</sequence>
<dbReference type="InterPro" id="IPR007895">
    <property type="entry name" value="MASE1"/>
</dbReference>
<evidence type="ECO:0000256" key="6">
    <source>
        <dbReference type="SAM" id="Phobius"/>
    </source>
</evidence>
<accession>A0ABU8DR42</accession>
<feature type="transmembrane region" description="Helical" evidence="6">
    <location>
        <begin position="208"/>
        <end position="226"/>
    </location>
</feature>
<evidence type="ECO:0000259" key="7">
    <source>
        <dbReference type="PROSITE" id="PS50887"/>
    </source>
</evidence>
<evidence type="ECO:0000256" key="2">
    <source>
        <dbReference type="ARBA" id="ARBA00022475"/>
    </source>
</evidence>
<dbReference type="Pfam" id="PF05231">
    <property type="entry name" value="MASE1"/>
    <property type="match status" value="1"/>
</dbReference>
<feature type="transmembrane region" description="Helical" evidence="6">
    <location>
        <begin position="254"/>
        <end position="270"/>
    </location>
</feature>
<feature type="transmembrane region" description="Helical" evidence="6">
    <location>
        <begin position="156"/>
        <end position="180"/>
    </location>
</feature>
<dbReference type="Gene3D" id="3.30.70.270">
    <property type="match status" value="1"/>
</dbReference>
<dbReference type="PANTHER" id="PTHR45138:SF9">
    <property type="entry name" value="DIGUANYLATE CYCLASE DGCM-RELATED"/>
    <property type="match status" value="1"/>
</dbReference>
<gene>
    <name evidence="8" type="ORF">TEK04_06285</name>
</gene>
<reference evidence="8 9" key="1">
    <citation type="submission" date="2024-03" db="EMBL/GenBank/DDBJ databases">
        <title>Draft genome sequence of Klenkia sp. LSe6-5.</title>
        <authorList>
            <person name="Duangmal K."/>
            <person name="Chantavorakit T."/>
        </authorList>
    </citation>
    <scope>NUCLEOTIDE SEQUENCE [LARGE SCALE GENOMIC DNA]</scope>
    <source>
        <strain evidence="8 9">LSe6-5</strain>
    </source>
</reference>
<feature type="transmembrane region" description="Helical" evidence="6">
    <location>
        <begin position="90"/>
        <end position="107"/>
    </location>
</feature>
<keyword evidence="5 6" id="KW-0472">Membrane</keyword>
<keyword evidence="8" id="KW-0808">Transferase</keyword>